<reference evidence="19" key="2">
    <citation type="submission" date="2025-09" db="UniProtKB">
        <authorList>
            <consortium name="Ensembl"/>
        </authorList>
    </citation>
    <scope>IDENTIFICATION</scope>
</reference>
<keyword evidence="5 16" id="KW-0328">Glycosyltransferase</keyword>
<dbReference type="CTD" id="84875"/>
<dbReference type="InterPro" id="IPR052056">
    <property type="entry name" value="Mono-ARTD/PARP"/>
</dbReference>
<dbReference type="EC" id="2.4.2.-" evidence="16"/>
<dbReference type="FunFam" id="3.90.228.10:FF:000008">
    <property type="entry name" value="Poly [ADP-ribose] polymerase"/>
    <property type="match status" value="1"/>
</dbReference>
<gene>
    <name evidence="19" type="primary">PARP10</name>
</gene>
<keyword evidence="10 16" id="KW-0520">NAD</keyword>
<sequence>MAEVEEGAAVELQGLPPDMPEELLMLYFENRRRSGGGPVLSWQRLGCGGILTFREPADAKRVLAQAEHRLHGARLSLHPAPPRAPARLLLQGLPPGTVPLRLEQHVQALLSAMGHPVQSCHALASPRPDRALVQLAMPLSEAEIHVLEEQARNTDLDGAMVSVTWVPQARAVRVVRGTPPLDMLLLELYLENERRSGGGPLEGLRSLPRQLGTVVSFQQWQVAERVLQQDHWLQGSELKLVPHYDILEPEELAEGTKGKDNPSMLGSEHALLETRGLAETLKCAGAVTVGSGEAPGQLEAFLRTGLQAVPVGLDPVGCPEQEGPMGSLEQEGPVSLGTVGSPEQAGLMGLGPMGSAGSVGPVEVSMELLGQVKLKGQRPMGLLAQESLMEVARGSPGQEGLVGPEEIALESAEKVGVKSPGHMGLQGQEGLVEMVLSMEPGAMRFLQLYHEDLLASLGDVALFPLEGMEVTGFRLCGAQASCQVAQELLQSLLGSISCHVLSLKHPGSARFLLGVEGQHLLQGLEAQFQCVFGTERLASANLVMDPEEVDSTEILQVLPGHSHTWWPTDSTGSDQENMSLEEVRELLATMEGFDRENWLSLELGEEGPEDQPEEAATSGKEDEEPTPGAREKPVSLSTGAAGQLEEEAALQLALHRSLEPQDKVAEQEEAAALRQALALSLLEQPLLEAEESLNGGTGSGAQLVVHAPFEQDIDELEQALTAALEVHLNKETVRHPGRVLPTELCARLGQCHGVNVALRGDCTVFCGFGAQPARAARHFAVLLAGPWDQSLAFPLVASDTTLLEQRLKRPLGKLEGLEESTKEFQNVVKAFYDTLDTAHSRIRIIRVERVSHPLLQQQYQLHLERLEERCVQRPVERVLYHGTSASAVPDICAFGFNRSFCGRNGTLYGQGVYFATRASLSVQDRYSPPNADGHKAVFVARVLTGDYAQGRRDLRAPPLRPSGHVLLRYDSAVDCLHQPSIFVIFHDTQALPTHLITCEHIPRASLGLSSPSLAT</sequence>
<proteinExistence type="inferred from homology"/>
<name>A0A8C6EQE8_MARMA</name>
<dbReference type="PANTHER" id="PTHR14453">
    <property type="entry name" value="PARP/ZINC FINGER CCCH TYPE DOMAIN CONTAINING PROTEIN"/>
    <property type="match status" value="1"/>
</dbReference>
<evidence type="ECO:0000256" key="13">
    <source>
        <dbReference type="ARBA" id="ARBA00024347"/>
    </source>
</evidence>
<keyword evidence="4" id="KW-0597">Phosphoprotein</keyword>
<dbReference type="Pfam" id="PF23085">
    <property type="entry name" value="RRM_PARP14_3"/>
    <property type="match status" value="2"/>
</dbReference>
<dbReference type="Gene3D" id="3.90.228.10">
    <property type="match status" value="1"/>
</dbReference>
<dbReference type="CDD" id="cd12547">
    <property type="entry name" value="RRM1_2_PAR10"/>
    <property type="match status" value="1"/>
</dbReference>
<dbReference type="InterPro" id="IPR012317">
    <property type="entry name" value="Poly(ADP-ribose)pol_cat_dom"/>
</dbReference>
<reference evidence="19" key="1">
    <citation type="submission" date="2025-08" db="UniProtKB">
        <authorList>
            <consortium name="Ensembl"/>
        </authorList>
    </citation>
    <scope>IDENTIFICATION</scope>
</reference>
<evidence type="ECO:0000256" key="7">
    <source>
        <dbReference type="ARBA" id="ARBA00022695"/>
    </source>
</evidence>
<dbReference type="GO" id="GO:0006325">
    <property type="term" value="P:chromatin organization"/>
    <property type="evidence" value="ECO:0007669"/>
    <property type="project" value="Ensembl"/>
</dbReference>
<dbReference type="InterPro" id="IPR034464">
    <property type="entry name" value="PAR10_RRM1_2"/>
</dbReference>
<comment type="function">
    <text evidence="14">ADP-ribosyltransferase that mediates mono-ADP-ribosylation of glutamate and aspartate residues on target proteins. In contrast to PARP1 and PARP2, it is not able to mediate poly-ADP-ribosylation. Catalyzes mono-ADP-ribosylation of GSK3B, leading to negatively regulate GSK3B kinase activity. Involved in translesion DNA synthesis in response to DNA damage via its interaction with PCNA.</text>
</comment>
<dbReference type="KEGG" id="mmma:107143006"/>
<dbReference type="Gene3D" id="3.30.70.330">
    <property type="match status" value="2"/>
</dbReference>
<dbReference type="OrthoDB" id="6133115at2759"/>
<dbReference type="GO" id="GO:0005730">
    <property type="term" value="C:nucleolus"/>
    <property type="evidence" value="ECO:0007669"/>
    <property type="project" value="Ensembl"/>
</dbReference>
<evidence type="ECO:0000256" key="5">
    <source>
        <dbReference type="ARBA" id="ARBA00022676"/>
    </source>
</evidence>
<keyword evidence="11" id="KW-0234">DNA repair</keyword>
<dbReference type="GO" id="GO:1900045">
    <property type="term" value="P:negative regulation of protein K63-linked ubiquitination"/>
    <property type="evidence" value="ECO:0007669"/>
    <property type="project" value="Ensembl"/>
</dbReference>
<dbReference type="GO" id="GO:0016779">
    <property type="term" value="F:nucleotidyltransferase activity"/>
    <property type="evidence" value="ECO:0007669"/>
    <property type="project" value="UniProtKB-KW"/>
</dbReference>
<dbReference type="FunFam" id="3.30.70.330:FF:000344">
    <property type="entry name" value="Poly [ADP-ribose] polymerase"/>
    <property type="match status" value="1"/>
</dbReference>
<comment type="subunit">
    <text evidence="15">Interacts with MYC. Interacts with PARP14. Interacts (via-PIP box and ubiquitin-interacting motifs) with PCNA.</text>
</comment>
<dbReference type="Pfam" id="PF00644">
    <property type="entry name" value="PARP"/>
    <property type="match status" value="1"/>
</dbReference>
<evidence type="ECO:0000256" key="15">
    <source>
        <dbReference type="ARBA" id="ARBA00065037"/>
    </source>
</evidence>
<dbReference type="CDD" id="cd01439">
    <property type="entry name" value="TCCD_inducible_PARP_like"/>
    <property type="match status" value="1"/>
</dbReference>
<dbReference type="GO" id="GO:0005794">
    <property type="term" value="C:Golgi apparatus"/>
    <property type="evidence" value="ECO:0007669"/>
    <property type="project" value="Ensembl"/>
</dbReference>
<evidence type="ECO:0000256" key="4">
    <source>
        <dbReference type="ARBA" id="ARBA00022553"/>
    </source>
</evidence>
<dbReference type="GO" id="GO:0070213">
    <property type="term" value="P:protein auto-ADP-ribosylation"/>
    <property type="evidence" value="ECO:0007669"/>
    <property type="project" value="Ensembl"/>
</dbReference>
<comment type="subcellular location">
    <subcellularLocation>
        <location evidence="2">Cytoplasm</location>
    </subcellularLocation>
    <subcellularLocation>
        <location evidence="1">Nucleus</location>
    </subcellularLocation>
</comment>
<evidence type="ECO:0000256" key="17">
    <source>
        <dbReference type="SAM" id="MobiDB-lite"/>
    </source>
</evidence>
<dbReference type="GeneID" id="107143006"/>
<evidence type="ECO:0000256" key="11">
    <source>
        <dbReference type="ARBA" id="ARBA00023204"/>
    </source>
</evidence>
<evidence type="ECO:0000256" key="2">
    <source>
        <dbReference type="ARBA" id="ARBA00004496"/>
    </source>
</evidence>
<organism evidence="19 20">
    <name type="scientific">Marmota marmota marmota</name>
    <name type="common">Alpine marmot</name>
    <dbReference type="NCBI Taxonomy" id="9994"/>
    <lineage>
        <taxon>Eukaryota</taxon>
        <taxon>Metazoa</taxon>
        <taxon>Chordata</taxon>
        <taxon>Craniata</taxon>
        <taxon>Vertebrata</taxon>
        <taxon>Euteleostomi</taxon>
        <taxon>Mammalia</taxon>
        <taxon>Eutheria</taxon>
        <taxon>Euarchontoglires</taxon>
        <taxon>Glires</taxon>
        <taxon>Rodentia</taxon>
        <taxon>Sciuromorpha</taxon>
        <taxon>Sciuridae</taxon>
        <taxon>Xerinae</taxon>
        <taxon>Marmotini</taxon>
        <taxon>Marmota</taxon>
    </lineage>
</organism>
<keyword evidence="12" id="KW-0539">Nucleus</keyword>
<dbReference type="GO" id="GO:0003714">
    <property type="term" value="F:transcription corepressor activity"/>
    <property type="evidence" value="ECO:0007669"/>
    <property type="project" value="TreeGrafter"/>
</dbReference>
<feature type="region of interest" description="Disordered" evidence="17">
    <location>
        <begin position="604"/>
        <end position="640"/>
    </location>
</feature>
<dbReference type="GO" id="GO:0070212">
    <property type="term" value="P:protein poly-ADP-ribosylation"/>
    <property type="evidence" value="ECO:0007669"/>
    <property type="project" value="Ensembl"/>
</dbReference>
<dbReference type="GeneTree" id="ENSGT00940000162035"/>
<dbReference type="AlphaFoldDB" id="A0A8C6EQE8"/>
<dbReference type="InterPro" id="IPR012677">
    <property type="entry name" value="Nucleotide-bd_a/b_plait_sf"/>
</dbReference>
<dbReference type="GO" id="GO:0070530">
    <property type="term" value="F:K63-linked polyubiquitin modification-dependent protein binding"/>
    <property type="evidence" value="ECO:0007669"/>
    <property type="project" value="Ensembl"/>
</dbReference>
<feature type="domain" description="PARP catalytic" evidence="18">
    <location>
        <begin position="801"/>
        <end position="1015"/>
    </location>
</feature>
<dbReference type="SUPFAM" id="SSF56399">
    <property type="entry name" value="ADP-ribosylation"/>
    <property type="match status" value="1"/>
</dbReference>
<evidence type="ECO:0000256" key="8">
    <source>
        <dbReference type="ARBA" id="ARBA00022763"/>
    </source>
</evidence>
<evidence type="ECO:0000256" key="12">
    <source>
        <dbReference type="ARBA" id="ARBA00023242"/>
    </source>
</evidence>
<dbReference type="GO" id="GO:0019985">
    <property type="term" value="P:translesion synthesis"/>
    <property type="evidence" value="ECO:0007669"/>
    <property type="project" value="Ensembl"/>
</dbReference>
<evidence type="ECO:0000256" key="14">
    <source>
        <dbReference type="ARBA" id="ARBA00054622"/>
    </source>
</evidence>
<keyword evidence="7" id="KW-0548">Nucleotidyltransferase</keyword>
<evidence type="ECO:0000256" key="6">
    <source>
        <dbReference type="ARBA" id="ARBA00022679"/>
    </source>
</evidence>
<evidence type="ECO:0000259" key="18">
    <source>
        <dbReference type="PROSITE" id="PS51059"/>
    </source>
</evidence>
<dbReference type="GO" id="GO:0140297">
    <property type="term" value="F:DNA-binding transcription factor binding"/>
    <property type="evidence" value="ECO:0007669"/>
    <property type="project" value="Ensembl"/>
</dbReference>
<feature type="compositionally biased region" description="Acidic residues" evidence="17">
    <location>
        <begin position="604"/>
        <end position="613"/>
    </location>
</feature>
<dbReference type="GO" id="GO:0005829">
    <property type="term" value="C:cytosol"/>
    <property type="evidence" value="ECO:0007669"/>
    <property type="project" value="Ensembl"/>
</dbReference>
<evidence type="ECO:0000313" key="20">
    <source>
        <dbReference type="Proteomes" id="UP000694407"/>
    </source>
</evidence>
<accession>A0A8C6EQE8</accession>
<dbReference type="RefSeq" id="XP_015342082.1">
    <property type="nucleotide sequence ID" value="XM_015486596.2"/>
</dbReference>
<evidence type="ECO:0000256" key="10">
    <source>
        <dbReference type="ARBA" id="ARBA00023027"/>
    </source>
</evidence>
<evidence type="ECO:0000256" key="1">
    <source>
        <dbReference type="ARBA" id="ARBA00004123"/>
    </source>
</evidence>
<dbReference type="PANTHER" id="PTHR14453:SF94">
    <property type="entry name" value="PROTEIN MONO-ADP-RIBOSYLTRANSFERASE PARP10"/>
    <property type="match status" value="1"/>
</dbReference>
<dbReference type="GO" id="GO:0006281">
    <property type="term" value="P:DNA repair"/>
    <property type="evidence" value="ECO:0007669"/>
    <property type="project" value="UniProtKB-KW"/>
</dbReference>
<evidence type="ECO:0000256" key="16">
    <source>
        <dbReference type="RuleBase" id="RU362114"/>
    </source>
</evidence>
<keyword evidence="20" id="KW-1185">Reference proteome</keyword>
<dbReference type="Ensembl" id="ENSMMMT00000009047.1">
    <property type="protein sequence ID" value="ENSMMMP00000007940.1"/>
    <property type="gene ID" value="ENSMMMG00000007089.1"/>
</dbReference>
<evidence type="ECO:0000256" key="3">
    <source>
        <dbReference type="ARBA" id="ARBA00022490"/>
    </source>
</evidence>
<protein>
    <recommendedName>
        <fullName evidence="16">Poly [ADP-ribose] polymerase</fullName>
        <shortName evidence="16">PARP</shortName>
        <ecNumber evidence="16">2.4.2.-</ecNumber>
    </recommendedName>
</protein>
<dbReference type="Proteomes" id="UP000694407">
    <property type="component" value="Unplaced"/>
</dbReference>
<keyword evidence="3" id="KW-0963">Cytoplasm</keyword>
<dbReference type="GO" id="GO:1990404">
    <property type="term" value="F:NAD+-protein mono-ADP-ribosyltransferase activity"/>
    <property type="evidence" value="ECO:0007669"/>
    <property type="project" value="Ensembl"/>
</dbReference>
<comment type="similarity">
    <text evidence="13">Belongs to the ARTD/PARP family.</text>
</comment>
<evidence type="ECO:0000256" key="9">
    <source>
        <dbReference type="ARBA" id="ARBA00022765"/>
    </source>
</evidence>
<dbReference type="GO" id="GO:0048147">
    <property type="term" value="P:negative regulation of fibroblast proliferation"/>
    <property type="evidence" value="ECO:0007669"/>
    <property type="project" value="Ensembl"/>
</dbReference>
<keyword evidence="9" id="KW-0013">ADP-ribosylation</keyword>
<keyword evidence="6 16" id="KW-0808">Transferase</keyword>
<evidence type="ECO:0000313" key="19">
    <source>
        <dbReference type="Ensembl" id="ENSMMMP00000007940.1"/>
    </source>
</evidence>
<keyword evidence="8" id="KW-0227">DNA damage</keyword>
<dbReference type="GO" id="GO:0003950">
    <property type="term" value="F:NAD+ poly-ADP-ribosyltransferase activity"/>
    <property type="evidence" value="ECO:0007669"/>
    <property type="project" value="UniProtKB-UniRule"/>
</dbReference>
<dbReference type="PROSITE" id="PS51059">
    <property type="entry name" value="PARP_CATALYTIC"/>
    <property type="match status" value="1"/>
</dbReference>
<dbReference type="GO" id="GO:0010629">
    <property type="term" value="P:negative regulation of gene expression"/>
    <property type="evidence" value="ECO:0007669"/>
    <property type="project" value="Ensembl"/>
</dbReference>